<feature type="chain" id="PRO_5043215330" description="Secreted protein" evidence="1">
    <location>
        <begin position="26"/>
        <end position="81"/>
    </location>
</feature>
<dbReference type="AlphaFoldDB" id="A0A6H9XRY7"/>
<accession>A0A6H9XRY7</accession>
<feature type="signal peptide" evidence="1">
    <location>
        <begin position="1"/>
        <end position="25"/>
    </location>
</feature>
<comment type="caution">
    <text evidence="2">The sequence shown here is derived from an EMBL/GenBank/DDBJ whole genome shotgun (WGS) entry which is preliminary data.</text>
</comment>
<dbReference type="Proteomes" id="UP000249886">
    <property type="component" value="Unassembled WGS sequence"/>
</dbReference>
<proteinExistence type="predicted"/>
<evidence type="ECO:0000313" key="2">
    <source>
        <dbReference type="EMBL" id="SPW24463.1"/>
    </source>
</evidence>
<evidence type="ECO:0000313" key="3">
    <source>
        <dbReference type="Proteomes" id="UP000249886"/>
    </source>
</evidence>
<reference evidence="2 3" key="1">
    <citation type="submission" date="2018-06" db="EMBL/GenBank/DDBJ databases">
        <authorList>
            <consortium name="Pathogen Informatics"/>
            <person name="Doyle S."/>
        </authorList>
    </citation>
    <scope>NUCLEOTIDE SEQUENCE [LARGE SCALE GENOMIC DNA]</scope>
    <source>
        <strain evidence="2 3">NCTC10254</strain>
    </source>
</reference>
<name>A0A6H9XRY7_9CORY</name>
<keyword evidence="1" id="KW-0732">Signal</keyword>
<protein>
    <recommendedName>
        <fullName evidence="4">Secreted protein</fullName>
    </recommendedName>
</protein>
<evidence type="ECO:0008006" key="4">
    <source>
        <dbReference type="Google" id="ProtNLM"/>
    </source>
</evidence>
<dbReference type="GeneID" id="84575289"/>
<evidence type="ECO:0000256" key="1">
    <source>
        <dbReference type="SAM" id="SignalP"/>
    </source>
</evidence>
<dbReference type="RefSeq" id="WP_081455698.1">
    <property type="nucleotide sequence ID" value="NZ_CAUVSC010000017.1"/>
</dbReference>
<gene>
    <name evidence="2" type="ORF">NCTC10254_00844</name>
</gene>
<organism evidence="2 3">
    <name type="scientific">Corynebacterium matruchotii</name>
    <dbReference type="NCBI Taxonomy" id="43768"/>
    <lineage>
        <taxon>Bacteria</taxon>
        <taxon>Bacillati</taxon>
        <taxon>Actinomycetota</taxon>
        <taxon>Actinomycetes</taxon>
        <taxon>Mycobacteriales</taxon>
        <taxon>Corynebacteriaceae</taxon>
        <taxon>Corynebacterium</taxon>
    </lineage>
</organism>
<sequence length="81" mass="8424">MRRIKLTIVATCAAVAAATITPAHAAEEQHRGSVETSVDVLSGAAEPIYGPVIRYLLCASGSSHGLPSVPPGYCLREALSY</sequence>
<dbReference type="EMBL" id="UARK01000001">
    <property type="protein sequence ID" value="SPW24463.1"/>
    <property type="molecule type" value="Genomic_DNA"/>
</dbReference>